<sequence>MDSKDKAEKIAQAKKKLKEYQSKRESGSNKNEPQPETIKSDSPENSGTQPEPPPPSSTTQQLSTLESLYQLSTRINSIVKDENIPVATDNSNGSSLVKDLELRNQELVSAFDTEKLKNEELSLKVRDLNSTVDKLKIEIERLKVENETKLTMEIGPLQEQLQSHIQTIGLLVGEKTELKTYLKEYQNSVEAKRTENLELETRLRASRFRVNELERELKNLKCASQTTNIEGQNANLICKTQELDELKKQNDEFLEQVNEMKQKLVLKNDEIKKLHSDIDQITSQLNMANLRNEQLTSGDTLVSDTRLESLTQQNLAKDLQISELKNMIQQLGSERDQNSAQYQSYVLQLNREISNLGDKNLNLTEENDKLAKREADLVKHIGELEKQIQQQIAKQRDVEAKNTSNDEKTKDLEKLKEMESLVTNLQEKVSKYESELNETKMQLESQSHEKVQLKSRLDETMDQINSMQLTIERLQSDKPDSGKIIAEIENYKVAASRAMTQNADLKSQLEEMQRVFVQLSNDKLELTEKLQSEQHLCREMRNTYSTIESDLEKTKEHLRLKDEEMIRLAHETTDLNKQILLKDQELDRLRHYEASSDTGNILQRELESAKDFIEKQKQKIQELEQQINASGRVETVETPDESTSELSTIEEGRYAAENEELVHEVETLQTEKQELLKEINELKSKSQVKPQSEIEIKSADSTMTMSIDKSLPLTEALEKLQARFRQTMNQMAELSEEKQNLEHLVTQLQFETETIGEYITLYQNQRRQLKQKDLERDNQLRKLAIDRENMRQKLLELNVLIEQLLIEKKRNRPLSVSSESGEPQTVLTNGNSSPNTSLNNSNEEDSVSSSTLEIKTLVDKTSKMKSKETASKILELLSDIQTANQTSLDQPGVDHCSCCSGKLEVV</sequence>
<dbReference type="InterPro" id="IPR043976">
    <property type="entry name" value="GOLGA_cons_dom"/>
</dbReference>
<dbReference type="PANTHER" id="PTHR10881:SF46">
    <property type="entry name" value="GOLGIN SUBFAMILY A MEMBER 2"/>
    <property type="match status" value="1"/>
</dbReference>
<proteinExistence type="predicted"/>
<feature type="coiled-coil region" evidence="2">
    <location>
        <begin position="182"/>
        <end position="277"/>
    </location>
</feature>
<evidence type="ECO:0000259" key="4">
    <source>
        <dbReference type="Pfam" id="PF15070"/>
    </source>
</evidence>
<evidence type="ECO:0000313" key="6">
    <source>
        <dbReference type="EMBL" id="SSX21145.1"/>
    </source>
</evidence>
<feature type="coiled-coil region" evidence="2">
    <location>
        <begin position="321"/>
        <end position="529"/>
    </location>
</feature>
<feature type="domain" description="Golgin subfamily A conserved" evidence="4">
    <location>
        <begin position="323"/>
        <end position="809"/>
    </location>
</feature>
<dbReference type="GO" id="GO:0007030">
    <property type="term" value="P:Golgi organization"/>
    <property type="evidence" value="ECO:0007669"/>
    <property type="project" value="TreeGrafter"/>
</dbReference>
<dbReference type="EMBL" id="UFQT01000175">
    <property type="protein sequence ID" value="SSX21145.1"/>
    <property type="molecule type" value="Genomic_DNA"/>
</dbReference>
<evidence type="ECO:0000256" key="3">
    <source>
        <dbReference type="SAM" id="MobiDB-lite"/>
    </source>
</evidence>
<evidence type="ECO:0000313" key="5">
    <source>
        <dbReference type="EMBL" id="SSX00765.1"/>
    </source>
</evidence>
<dbReference type="VEuPathDB" id="VectorBase:CSON003964"/>
<dbReference type="AlphaFoldDB" id="A0A336KBF9"/>
<feature type="compositionally biased region" description="Basic and acidic residues" evidence="3">
    <location>
        <begin position="1"/>
        <end position="11"/>
    </location>
</feature>
<evidence type="ECO:0000256" key="2">
    <source>
        <dbReference type="SAM" id="Coils"/>
    </source>
</evidence>
<dbReference type="GO" id="GO:0000137">
    <property type="term" value="C:Golgi cis cisterna"/>
    <property type="evidence" value="ECO:0007669"/>
    <property type="project" value="TreeGrafter"/>
</dbReference>
<dbReference type="GO" id="GO:0005801">
    <property type="term" value="C:cis-Golgi network"/>
    <property type="evidence" value="ECO:0007669"/>
    <property type="project" value="TreeGrafter"/>
</dbReference>
<keyword evidence="1 2" id="KW-0175">Coiled coil</keyword>
<feature type="region of interest" description="Disordered" evidence="3">
    <location>
        <begin position="812"/>
        <end position="851"/>
    </location>
</feature>
<dbReference type="PANTHER" id="PTHR10881">
    <property type="entry name" value="GOLGIN SUBFAMILY A MEMBER-RELATED"/>
    <property type="match status" value="1"/>
</dbReference>
<reference evidence="5" key="1">
    <citation type="submission" date="2018-04" db="EMBL/GenBank/DDBJ databases">
        <authorList>
            <person name="Go L.Y."/>
            <person name="Mitchell J.A."/>
        </authorList>
    </citation>
    <scope>NUCLEOTIDE SEQUENCE</scope>
    <source>
        <tissue evidence="5">Whole organism</tissue>
    </source>
</reference>
<feature type="compositionally biased region" description="Basic and acidic residues" evidence="3">
    <location>
        <begin position="18"/>
        <end position="27"/>
    </location>
</feature>
<feature type="compositionally biased region" description="Low complexity" evidence="3">
    <location>
        <begin position="827"/>
        <end position="841"/>
    </location>
</feature>
<dbReference type="OMA" id="AGRHFQG"/>
<protein>
    <submittedName>
        <fullName evidence="5">CSON003964 protein</fullName>
    </submittedName>
</protein>
<feature type="coiled-coil region" evidence="2">
    <location>
        <begin position="118"/>
        <end position="152"/>
    </location>
</feature>
<dbReference type="InterPro" id="IPR024858">
    <property type="entry name" value="GOLGA"/>
</dbReference>
<feature type="coiled-coil region" evidence="2">
    <location>
        <begin position="603"/>
        <end position="633"/>
    </location>
</feature>
<accession>A0A336KBF9</accession>
<organism evidence="5">
    <name type="scientific">Culicoides sonorensis</name>
    <name type="common">Biting midge</name>
    <dbReference type="NCBI Taxonomy" id="179676"/>
    <lineage>
        <taxon>Eukaryota</taxon>
        <taxon>Metazoa</taxon>
        <taxon>Ecdysozoa</taxon>
        <taxon>Arthropoda</taxon>
        <taxon>Hexapoda</taxon>
        <taxon>Insecta</taxon>
        <taxon>Pterygota</taxon>
        <taxon>Neoptera</taxon>
        <taxon>Endopterygota</taxon>
        <taxon>Diptera</taxon>
        <taxon>Nematocera</taxon>
        <taxon>Chironomoidea</taxon>
        <taxon>Ceratopogonidae</taxon>
        <taxon>Ceratopogoninae</taxon>
        <taxon>Culicoides</taxon>
        <taxon>Monoculicoides</taxon>
    </lineage>
</organism>
<feature type="compositionally biased region" description="Polar residues" evidence="3">
    <location>
        <begin position="814"/>
        <end position="826"/>
    </location>
</feature>
<gene>
    <name evidence="5" type="primary">CSON003964</name>
</gene>
<feature type="region of interest" description="Disordered" evidence="3">
    <location>
        <begin position="1"/>
        <end position="62"/>
    </location>
</feature>
<feature type="coiled-coil region" evidence="2">
    <location>
        <begin position="658"/>
        <end position="685"/>
    </location>
</feature>
<feature type="coiled-coil region" evidence="2">
    <location>
        <begin position="717"/>
        <end position="807"/>
    </location>
</feature>
<name>A0A336KBF9_CULSO</name>
<dbReference type="EMBL" id="UFQS01000175">
    <property type="protein sequence ID" value="SSX00765.1"/>
    <property type="molecule type" value="Genomic_DNA"/>
</dbReference>
<evidence type="ECO:0000256" key="1">
    <source>
        <dbReference type="ARBA" id="ARBA00023054"/>
    </source>
</evidence>
<reference evidence="6" key="2">
    <citation type="submission" date="2018-07" db="EMBL/GenBank/DDBJ databases">
        <authorList>
            <person name="Quirk P.G."/>
            <person name="Krulwich T.A."/>
        </authorList>
    </citation>
    <scope>NUCLEOTIDE SEQUENCE</scope>
</reference>
<dbReference type="Pfam" id="PF15070">
    <property type="entry name" value="GOLGA2L5"/>
    <property type="match status" value="1"/>
</dbReference>
<dbReference type="GO" id="GO:0032580">
    <property type="term" value="C:Golgi cisterna membrane"/>
    <property type="evidence" value="ECO:0007669"/>
    <property type="project" value="TreeGrafter"/>
</dbReference>